<evidence type="ECO:0000313" key="2">
    <source>
        <dbReference type="EMBL" id="KAF2886224.1"/>
    </source>
</evidence>
<gene>
    <name evidence="2" type="ORF">ILUMI_19949</name>
</gene>
<protein>
    <submittedName>
        <fullName evidence="2">Uncharacterized protein</fullName>
    </submittedName>
</protein>
<accession>A0A8K0CF73</accession>
<sequence length="92" mass="10745">MGSNREDVHKDILRIYSENDSLSYSLIAQQANCTRWTVKRSTEKMREGFSVKDKPRSGRPEDPSDVKLEKKIVKYMERHRTASLRDVGRKFG</sequence>
<proteinExistence type="predicted"/>
<dbReference type="EMBL" id="VTPC01088326">
    <property type="protein sequence ID" value="KAF2886224.1"/>
    <property type="molecule type" value="Genomic_DNA"/>
</dbReference>
<dbReference type="Proteomes" id="UP000801492">
    <property type="component" value="Unassembled WGS sequence"/>
</dbReference>
<feature type="region of interest" description="Disordered" evidence="1">
    <location>
        <begin position="43"/>
        <end position="65"/>
    </location>
</feature>
<comment type="caution">
    <text evidence="2">The sequence shown here is derived from an EMBL/GenBank/DDBJ whole genome shotgun (WGS) entry which is preliminary data.</text>
</comment>
<organism evidence="2 3">
    <name type="scientific">Ignelater luminosus</name>
    <name type="common">Cucubano</name>
    <name type="synonym">Pyrophorus luminosus</name>
    <dbReference type="NCBI Taxonomy" id="2038154"/>
    <lineage>
        <taxon>Eukaryota</taxon>
        <taxon>Metazoa</taxon>
        <taxon>Ecdysozoa</taxon>
        <taxon>Arthropoda</taxon>
        <taxon>Hexapoda</taxon>
        <taxon>Insecta</taxon>
        <taxon>Pterygota</taxon>
        <taxon>Neoptera</taxon>
        <taxon>Endopterygota</taxon>
        <taxon>Coleoptera</taxon>
        <taxon>Polyphaga</taxon>
        <taxon>Elateriformia</taxon>
        <taxon>Elateroidea</taxon>
        <taxon>Elateridae</taxon>
        <taxon>Agrypninae</taxon>
        <taxon>Pyrophorini</taxon>
        <taxon>Ignelater</taxon>
    </lineage>
</organism>
<evidence type="ECO:0000313" key="3">
    <source>
        <dbReference type="Proteomes" id="UP000801492"/>
    </source>
</evidence>
<keyword evidence="3" id="KW-1185">Reference proteome</keyword>
<feature type="non-terminal residue" evidence="2">
    <location>
        <position position="92"/>
    </location>
</feature>
<reference evidence="2" key="1">
    <citation type="submission" date="2019-08" db="EMBL/GenBank/DDBJ databases">
        <title>The genome of the North American firefly Photinus pyralis.</title>
        <authorList>
            <consortium name="Photinus pyralis genome working group"/>
            <person name="Fallon T.R."/>
            <person name="Sander Lower S.E."/>
            <person name="Weng J.-K."/>
        </authorList>
    </citation>
    <scope>NUCLEOTIDE SEQUENCE</scope>
    <source>
        <strain evidence="2">TRF0915ILg1</strain>
        <tissue evidence="2">Whole body</tissue>
    </source>
</reference>
<name>A0A8K0CF73_IGNLU</name>
<dbReference type="AlphaFoldDB" id="A0A8K0CF73"/>
<evidence type="ECO:0000256" key="1">
    <source>
        <dbReference type="SAM" id="MobiDB-lite"/>
    </source>
</evidence>